<feature type="compositionally biased region" description="Polar residues" evidence="1">
    <location>
        <begin position="74"/>
        <end position="88"/>
    </location>
</feature>
<keyword evidence="2" id="KW-0472">Membrane</keyword>
<dbReference type="Proteomes" id="UP000612585">
    <property type="component" value="Unassembled WGS sequence"/>
</dbReference>
<dbReference type="AlphaFoldDB" id="A0A8J3Z4W4"/>
<evidence type="ECO:0000313" key="3">
    <source>
        <dbReference type="EMBL" id="GIJ56467.1"/>
    </source>
</evidence>
<sequence length="345" mass="36031">MTDFDRSLSATLERAAGDDVHVEGLLAGARRAGVRYRRRRVGLVTGAGLAAGLAALVVTMTVLGPNGGPASAPQYGSTPGSPVGSSKSAAPPRHRELTTWPAPPAATATTALRLRLSLAQPPFAMTSVQHQLFVDERQENLYVDGAERRLTVRFGATTQDFEPLDGQTRSVSVSGRPATFAVDRSDRGNGTVLRWRTADGRWLQIVGAADETEALRIAASVRTDGAFRCVVPFRLGHLPAGMTAESCSMVFTGDGVVMTTLSVSDGAFHVLFDTTTQGSGRSVSETQHPGDGGASIMESTAEQPGGGAVSLTASGAYDVALVRAIRNGLVWTGGTDPATWPADPM</sequence>
<accession>A0A8J3Z4W4</accession>
<proteinExistence type="predicted"/>
<feature type="transmembrane region" description="Helical" evidence="2">
    <location>
        <begin position="41"/>
        <end position="63"/>
    </location>
</feature>
<reference evidence="3" key="1">
    <citation type="submission" date="2021-01" db="EMBL/GenBank/DDBJ databases">
        <title>Whole genome shotgun sequence of Virgisporangium aurantiacum NBRC 16421.</title>
        <authorList>
            <person name="Komaki H."/>
            <person name="Tamura T."/>
        </authorList>
    </citation>
    <scope>NUCLEOTIDE SEQUENCE</scope>
    <source>
        <strain evidence="3">NBRC 16421</strain>
    </source>
</reference>
<name>A0A8J3Z4W4_9ACTN</name>
<feature type="region of interest" description="Disordered" evidence="1">
    <location>
        <begin position="69"/>
        <end position="103"/>
    </location>
</feature>
<keyword evidence="4" id="KW-1185">Reference proteome</keyword>
<keyword evidence="2" id="KW-1133">Transmembrane helix</keyword>
<dbReference type="EMBL" id="BOPG01000024">
    <property type="protein sequence ID" value="GIJ56467.1"/>
    <property type="molecule type" value="Genomic_DNA"/>
</dbReference>
<keyword evidence="2" id="KW-0812">Transmembrane</keyword>
<feature type="region of interest" description="Disordered" evidence="1">
    <location>
        <begin position="277"/>
        <end position="307"/>
    </location>
</feature>
<evidence type="ECO:0000313" key="4">
    <source>
        <dbReference type="Proteomes" id="UP000612585"/>
    </source>
</evidence>
<gene>
    <name evidence="3" type="ORF">Vau01_039830</name>
</gene>
<comment type="caution">
    <text evidence="3">The sequence shown here is derived from an EMBL/GenBank/DDBJ whole genome shotgun (WGS) entry which is preliminary data.</text>
</comment>
<dbReference type="RefSeq" id="WP_203994861.1">
    <property type="nucleotide sequence ID" value="NZ_BOPG01000024.1"/>
</dbReference>
<organism evidence="3 4">
    <name type="scientific">Virgisporangium aurantiacum</name>
    <dbReference type="NCBI Taxonomy" id="175570"/>
    <lineage>
        <taxon>Bacteria</taxon>
        <taxon>Bacillati</taxon>
        <taxon>Actinomycetota</taxon>
        <taxon>Actinomycetes</taxon>
        <taxon>Micromonosporales</taxon>
        <taxon>Micromonosporaceae</taxon>
        <taxon>Virgisporangium</taxon>
    </lineage>
</organism>
<feature type="compositionally biased region" description="Polar residues" evidence="1">
    <location>
        <begin position="277"/>
        <end position="287"/>
    </location>
</feature>
<evidence type="ECO:0000256" key="2">
    <source>
        <dbReference type="SAM" id="Phobius"/>
    </source>
</evidence>
<evidence type="ECO:0000256" key="1">
    <source>
        <dbReference type="SAM" id="MobiDB-lite"/>
    </source>
</evidence>
<protein>
    <submittedName>
        <fullName evidence="3">Uncharacterized protein</fullName>
    </submittedName>
</protein>